<evidence type="ECO:0000313" key="1">
    <source>
        <dbReference type="EMBL" id="TDS06788.1"/>
    </source>
</evidence>
<dbReference type="Proteomes" id="UP000294752">
    <property type="component" value="Unassembled WGS sequence"/>
</dbReference>
<protein>
    <submittedName>
        <fullName evidence="1">Putative transposase</fullName>
    </submittedName>
</protein>
<dbReference type="SUPFAM" id="SSF46689">
    <property type="entry name" value="Homeodomain-like"/>
    <property type="match status" value="1"/>
</dbReference>
<dbReference type="GO" id="GO:0004803">
    <property type="term" value="F:transposase activity"/>
    <property type="evidence" value="ECO:0007669"/>
    <property type="project" value="InterPro"/>
</dbReference>
<dbReference type="EMBL" id="SNZV01000015">
    <property type="protein sequence ID" value="TDS06788.1"/>
    <property type="molecule type" value="Genomic_DNA"/>
</dbReference>
<keyword evidence="2" id="KW-1185">Reference proteome</keyword>
<reference evidence="1 2" key="1">
    <citation type="submission" date="2019-03" db="EMBL/GenBank/DDBJ databases">
        <title>Genomic Encyclopedia of Type Strains, Phase III (KMG-III): the genomes of soil and plant-associated and newly described type strains.</title>
        <authorList>
            <person name="Whitman W."/>
        </authorList>
    </citation>
    <scope>NUCLEOTIDE SEQUENCE [LARGE SCALE GENOMIC DNA]</scope>
    <source>
        <strain evidence="1 2">CGMCC 1.12801</strain>
    </source>
</reference>
<accession>A0A4R7CVV5</accession>
<comment type="caution">
    <text evidence="1">The sequence shown here is derived from an EMBL/GenBank/DDBJ whole genome shotgun (WGS) entry which is preliminary data.</text>
</comment>
<dbReference type="GO" id="GO:0003677">
    <property type="term" value="F:DNA binding"/>
    <property type="evidence" value="ECO:0007669"/>
    <property type="project" value="InterPro"/>
</dbReference>
<dbReference type="AlphaFoldDB" id="A0A4R7CVV5"/>
<organism evidence="1 2">
    <name type="scientific">Sphingobacterium paludis</name>
    <dbReference type="NCBI Taxonomy" id="1476465"/>
    <lineage>
        <taxon>Bacteria</taxon>
        <taxon>Pseudomonadati</taxon>
        <taxon>Bacteroidota</taxon>
        <taxon>Sphingobacteriia</taxon>
        <taxon>Sphingobacteriales</taxon>
        <taxon>Sphingobacteriaceae</taxon>
        <taxon>Sphingobacterium</taxon>
    </lineage>
</organism>
<dbReference type="RefSeq" id="WP_133642155.1">
    <property type="nucleotide sequence ID" value="NZ_SNZV01000015.1"/>
</dbReference>
<sequence length="65" mass="8087">MRKEQVFRTSNRQYLKEYELGKAPKDIRREHGISAPTFYQWKQKYRGMDAQRLKELKYYKKKMLV</sequence>
<dbReference type="GO" id="GO:0006313">
    <property type="term" value="P:DNA transposition"/>
    <property type="evidence" value="ECO:0007669"/>
    <property type="project" value="InterPro"/>
</dbReference>
<dbReference type="InterPro" id="IPR009057">
    <property type="entry name" value="Homeodomain-like_sf"/>
</dbReference>
<name>A0A4R7CVV5_9SPHI</name>
<dbReference type="Pfam" id="PF01527">
    <property type="entry name" value="HTH_Tnp_1"/>
    <property type="match status" value="1"/>
</dbReference>
<proteinExistence type="predicted"/>
<dbReference type="InterPro" id="IPR002514">
    <property type="entry name" value="Transposase_8"/>
</dbReference>
<gene>
    <name evidence="1" type="ORF">B0I21_11533</name>
</gene>
<evidence type="ECO:0000313" key="2">
    <source>
        <dbReference type="Proteomes" id="UP000294752"/>
    </source>
</evidence>
<dbReference type="OrthoDB" id="1495855at2"/>